<sequence length="114" mass="12135">MSWREMPLPTTPQVWLSAEDRGVVRADLVMAMRVAKEGPTGSTVLAAHRFVLLARLVGDPAQEYVVGRAETEEAAEQVMTALLAEIGSALGAQKDGLVEVGPGGPKLVRLSKAR</sequence>
<evidence type="ECO:0008006" key="3">
    <source>
        <dbReference type="Google" id="ProtNLM"/>
    </source>
</evidence>
<dbReference type="Proteomes" id="UP001589693">
    <property type="component" value="Unassembled WGS sequence"/>
</dbReference>
<keyword evidence="2" id="KW-1185">Reference proteome</keyword>
<dbReference type="EMBL" id="JBHLZU010000005">
    <property type="protein sequence ID" value="MFB9903587.1"/>
    <property type="molecule type" value="Genomic_DNA"/>
</dbReference>
<comment type="caution">
    <text evidence="1">The sequence shown here is derived from an EMBL/GenBank/DDBJ whole genome shotgun (WGS) entry which is preliminary data.</text>
</comment>
<evidence type="ECO:0000313" key="2">
    <source>
        <dbReference type="Proteomes" id="UP001589693"/>
    </source>
</evidence>
<proteinExistence type="predicted"/>
<organism evidence="1 2">
    <name type="scientific">Allokutzneria oryzae</name>
    <dbReference type="NCBI Taxonomy" id="1378989"/>
    <lineage>
        <taxon>Bacteria</taxon>
        <taxon>Bacillati</taxon>
        <taxon>Actinomycetota</taxon>
        <taxon>Actinomycetes</taxon>
        <taxon>Pseudonocardiales</taxon>
        <taxon>Pseudonocardiaceae</taxon>
        <taxon>Allokutzneria</taxon>
    </lineage>
</organism>
<dbReference type="RefSeq" id="WP_377850728.1">
    <property type="nucleotide sequence ID" value="NZ_JBHLZU010000005.1"/>
</dbReference>
<accession>A0ABV5ZRS8</accession>
<reference evidence="1 2" key="1">
    <citation type="submission" date="2024-09" db="EMBL/GenBank/DDBJ databases">
        <authorList>
            <person name="Sun Q."/>
            <person name="Mori K."/>
        </authorList>
    </citation>
    <scope>NUCLEOTIDE SEQUENCE [LARGE SCALE GENOMIC DNA]</scope>
    <source>
        <strain evidence="1 2">TBRC 7907</strain>
    </source>
</reference>
<protein>
    <recommendedName>
        <fullName evidence="3">DUF1876 domain-containing protein</fullName>
    </recommendedName>
</protein>
<name>A0ABV5ZRS8_9PSEU</name>
<gene>
    <name evidence="1" type="ORF">ACFFQA_06535</name>
</gene>
<evidence type="ECO:0000313" key="1">
    <source>
        <dbReference type="EMBL" id="MFB9903587.1"/>
    </source>
</evidence>